<dbReference type="EMBL" id="JANUHC010000003">
    <property type="protein sequence ID" value="MCS0629558.1"/>
    <property type="molecule type" value="Genomic_DNA"/>
</dbReference>
<dbReference type="RefSeq" id="WP_259448693.1">
    <property type="nucleotide sequence ID" value="NZ_CP119520.1"/>
</dbReference>
<evidence type="ECO:0000313" key="1">
    <source>
        <dbReference type="EMBL" id="MCS0629558.1"/>
    </source>
</evidence>
<comment type="caution">
    <text evidence="1">The sequence shown here is derived from an EMBL/GenBank/DDBJ whole genome shotgun (WGS) entry which is preliminary data.</text>
</comment>
<gene>
    <name evidence="1" type="ORF">NX786_09455</name>
</gene>
<organism evidence="1 2">
    <name type="scientific">Telluria mixta</name>
    <dbReference type="NCBI Taxonomy" id="34071"/>
    <lineage>
        <taxon>Bacteria</taxon>
        <taxon>Pseudomonadati</taxon>
        <taxon>Pseudomonadota</taxon>
        <taxon>Betaproteobacteria</taxon>
        <taxon>Burkholderiales</taxon>
        <taxon>Oxalobacteraceae</taxon>
        <taxon>Telluria group</taxon>
        <taxon>Telluria</taxon>
    </lineage>
</organism>
<reference evidence="1" key="1">
    <citation type="submission" date="2022-08" db="EMBL/GenBank/DDBJ databases">
        <title>Reclassification of Massilia species as members of the genera Telluria, Duganella, Pseudoduganella, Mokoshia gen. nov. and Zemynaea gen. nov. using orthogonal and non-orthogonal genome-based approaches.</title>
        <authorList>
            <person name="Bowman J.P."/>
        </authorList>
    </citation>
    <scope>NUCLEOTIDE SEQUENCE</scope>
    <source>
        <strain evidence="1">LMG 11547</strain>
    </source>
</reference>
<name>A0ABT2BWP2_9BURK</name>
<evidence type="ECO:0000313" key="2">
    <source>
        <dbReference type="Proteomes" id="UP001165263"/>
    </source>
</evidence>
<dbReference type="Proteomes" id="UP001165263">
    <property type="component" value="Unassembled WGS sequence"/>
</dbReference>
<accession>A0ABT2BWP2</accession>
<proteinExistence type="predicted"/>
<sequence>MSTPGDQFSLSAWRKAQAAMLYHYASLDYLKGLHQMVSELMDGEIDPLIDLARAQGRDAVLKDARWGDRNTVQNWANSAWPFLSDFRQSLTRDIALRAMEQYEVTSANECLRGLNEFSMNWATPDEERKIQAVLKEISNYARNIDDTMNDRSRSRWTDFNFAYNYPEFSAQFPRISKFRVRTDVKAESSKVPPRTGVYVSSDDPNAALQFAWTGGGGGKLRPASTFNEIGLDALQQVGRKDLWFDGAKMFAFVQSPKYASFFAHKMLGPGKPDPFLAPSLVARSAFVEIPSNWYFVEIINDEFEDIAVVSEDDSRTINTQERLRVEGGHACVRAGYWFTPAKPGSRRYFKDGEMMPAFGTDYGVTFWQWDEDQL</sequence>
<keyword evidence="2" id="KW-1185">Reference proteome</keyword>
<protein>
    <submittedName>
        <fullName evidence="1">Uncharacterized protein</fullName>
    </submittedName>
</protein>